<evidence type="ECO:0000313" key="13">
    <source>
        <dbReference type="EMBL" id="NIX75105.1"/>
    </source>
</evidence>
<evidence type="ECO:0000256" key="9">
    <source>
        <dbReference type="ARBA" id="ARBA00023136"/>
    </source>
</evidence>
<keyword evidence="8 11" id="KW-1133">Transmembrane helix</keyword>
<dbReference type="HAMAP" id="MF_00766">
    <property type="entry name" value="PGT_MtgA"/>
    <property type="match status" value="1"/>
</dbReference>
<dbReference type="Pfam" id="PF00912">
    <property type="entry name" value="Transgly"/>
    <property type="match status" value="1"/>
</dbReference>
<sequence length="246" mass="27241">MGQSQPEGSLRPGRPKRPSASFHVLRRLVRIGLGLILLWASAVFWLGLLYQAAPPVSTLMLGRWLSLQPVSREYVGLETISSNLPLAVLTAEDSRFCQHGGVDWDALREVMEAADEDGPSRGASTIPMQTAKNLFLWPGRSYIRKGLELPVALYLDLIWSKRRMMEVYLNVAEWGDGVFGAEAAAQKYFRKSASSLSRREAALLATALPNPLVRNPGRPTARHRALAERLMGRMEGAAPFSECLKK</sequence>
<gene>
    <name evidence="11 13" type="primary">mtgA</name>
    <name evidence="13" type="ORF">HB375_00575</name>
</gene>
<dbReference type="NCBIfam" id="TIGR02070">
    <property type="entry name" value="mono_pep_trsgly"/>
    <property type="match status" value="1"/>
</dbReference>
<comment type="catalytic activity">
    <reaction evidence="11">
        <text>[GlcNAc-(1-&gt;4)-Mur2Ac(oyl-L-Ala-gamma-D-Glu-L-Lys-D-Ala-D-Ala)](n)-di-trans,octa-cis-undecaprenyl diphosphate + beta-D-GlcNAc-(1-&gt;4)-Mur2Ac(oyl-L-Ala-gamma-D-Glu-L-Lys-D-Ala-D-Ala)-di-trans,octa-cis-undecaprenyl diphosphate = [GlcNAc-(1-&gt;4)-Mur2Ac(oyl-L-Ala-gamma-D-Glu-L-Lys-D-Ala-D-Ala)](n+1)-di-trans,octa-cis-undecaprenyl diphosphate + di-trans,octa-cis-undecaprenyl diphosphate + H(+)</text>
        <dbReference type="Rhea" id="RHEA:23708"/>
        <dbReference type="Rhea" id="RHEA-COMP:9602"/>
        <dbReference type="Rhea" id="RHEA-COMP:9603"/>
        <dbReference type="ChEBI" id="CHEBI:15378"/>
        <dbReference type="ChEBI" id="CHEBI:58405"/>
        <dbReference type="ChEBI" id="CHEBI:60033"/>
        <dbReference type="ChEBI" id="CHEBI:78435"/>
        <dbReference type="EC" id="2.4.99.28"/>
    </reaction>
</comment>
<dbReference type="Proteomes" id="UP000707352">
    <property type="component" value="Unassembled WGS sequence"/>
</dbReference>
<evidence type="ECO:0000256" key="4">
    <source>
        <dbReference type="ARBA" id="ARBA00022679"/>
    </source>
</evidence>
<proteinExistence type="inferred from homology"/>
<name>A0ABX0V8T2_9HYPH</name>
<feature type="domain" description="Glycosyl transferase family 51" evidence="12">
    <location>
        <begin position="68"/>
        <end position="234"/>
    </location>
</feature>
<evidence type="ECO:0000256" key="8">
    <source>
        <dbReference type="ARBA" id="ARBA00022989"/>
    </source>
</evidence>
<reference evidence="13 14" key="1">
    <citation type="submission" date="2020-03" db="EMBL/GenBank/DDBJ databases">
        <title>The genome sequence of Microvirga sp. c23x22.</title>
        <authorList>
            <person name="Zhang X."/>
        </authorList>
    </citation>
    <scope>NUCLEOTIDE SEQUENCE [LARGE SCALE GENOMIC DNA]</scope>
    <source>
        <strain evidence="14">c23x22</strain>
    </source>
</reference>
<keyword evidence="4 11" id="KW-0808">Transferase</keyword>
<comment type="caution">
    <text evidence="13">The sequence shown here is derived from an EMBL/GenBank/DDBJ whole genome shotgun (WGS) entry which is preliminary data.</text>
</comment>
<keyword evidence="3 11" id="KW-0328">Glycosyltransferase</keyword>
<dbReference type="PANTHER" id="PTHR30400:SF0">
    <property type="entry name" value="BIOSYNTHETIC PEPTIDOGLYCAN TRANSGLYCOSYLASE"/>
    <property type="match status" value="1"/>
</dbReference>
<dbReference type="EMBL" id="JAATJS010000001">
    <property type="protein sequence ID" value="NIX75105.1"/>
    <property type="molecule type" value="Genomic_DNA"/>
</dbReference>
<dbReference type="EC" id="2.4.99.28" evidence="11"/>
<evidence type="ECO:0000256" key="7">
    <source>
        <dbReference type="ARBA" id="ARBA00022984"/>
    </source>
</evidence>
<protein>
    <recommendedName>
        <fullName evidence="11">Biosynthetic peptidoglycan transglycosylase</fullName>
        <ecNumber evidence="11">2.4.99.28</ecNumber>
    </recommendedName>
    <alternativeName>
        <fullName evidence="11">Glycan polymerase</fullName>
    </alternativeName>
    <alternativeName>
        <fullName evidence="11">Peptidoglycan glycosyltransferase MtgA</fullName>
        <shortName evidence="11">PGT</shortName>
    </alternativeName>
</protein>
<evidence type="ECO:0000256" key="11">
    <source>
        <dbReference type="HAMAP-Rule" id="MF_00766"/>
    </source>
</evidence>
<keyword evidence="7 11" id="KW-0573">Peptidoglycan synthesis</keyword>
<feature type="transmembrane region" description="Helical" evidence="11">
    <location>
        <begin position="28"/>
        <end position="50"/>
    </location>
</feature>
<dbReference type="GO" id="GO:0016757">
    <property type="term" value="F:glycosyltransferase activity"/>
    <property type="evidence" value="ECO:0007669"/>
    <property type="project" value="UniProtKB-KW"/>
</dbReference>
<dbReference type="InterPro" id="IPR001264">
    <property type="entry name" value="Glyco_trans_51"/>
</dbReference>
<dbReference type="InterPro" id="IPR023346">
    <property type="entry name" value="Lysozyme-like_dom_sf"/>
</dbReference>
<evidence type="ECO:0000256" key="10">
    <source>
        <dbReference type="ARBA" id="ARBA00023316"/>
    </source>
</evidence>
<keyword evidence="1 11" id="KW-1003">Cell membrane</keyword>
<keyword evidence="14" id="KW-1185">Reference proteome</keyword>
<accession>A0ABX0V8T2</accession>
<dbReference type="InterPro" id="IPR011812">
    <property type="entry name" value="Pep_trsgly"/>
</dbReference>
<keyword evidence="10 11" id="KW-0961">Cell wall biogenesis/degradation</keyword>
<evidence type="ECO:0000313" key="14">
    <source>
        <dbReference type="Proteomes" id="UP000707352"/>
    </source>
</evidence>
<dbReference type="InterPro" id="IPR036950">
    <property type="entry name" value="PBP_transglycosylase"/>
</dbReference>
<comment type="function">
    <text evidence="11">Peptidoglycan polymerase that catalyzes glycan chain elongation from lipid-linked precursors.</text>
</comment>
<evidence type="ECO:0000256" key="6">
    <source>
        <dbReference type="ARBA" id="ARBA00022960"/>
    </source>
</evidence>
<evidence type="ECO:0000256" key="5">
    <source>
        <dbReference type="ARBA" id="ARBA00022692"/>
    </source>
</evidence>
<keyword evidence="2 11" id="KW-0997">Cell inner membrane</keyword>
<dbReference type="SUPFAM" id="SSF53955">
    <property type="entry name" value="Lysozyme-like"/>
    <property type="match status" value="1"/>
</dbReference>
<evidence type="ECO:0000256" key="1">
    <source>
        <dbReference type="ARBA" id="ARBA00022475"/>
    </source>
</evidence>
<dbReference type="Gene3D" id="1.10.3810.10">
    <property type="entry name" value="Biosynthetic peptidoglycan transglycosylase-like"/>
    <property type="match status" value="1"/>
</dbReference>
<evidence type="ECO:0000256" key="3">
    <source>
        <dbReference type="ARBA" id="ARBA00022676"/>
    </source>
</evidence>
<keyword evidence="6 11" id="KW-0133">Cell shape</keyword>
<evidence type="ECO:0000259" key="12">
    <source>
        <dbReference type="Pfam" id="PF00912"/>
    </source>
</evidence>
<keyword evidence="9 11" id="KW-0472">Membrane</keyword>
<comment type="subcellular location">
    <subcellularLocation>
        <location evidence="11">Cell inner membrane</location>
        <topology evidence="11">Single-pass membrane protein</topology>
    </subcellularLocation>
</comment>
<keyword evidence="5 11" id="KW-0812">Transmembrane</keyword>
<organism evidence="13 14">
    <name type="scientific">Microvirga terricola</name>
    <dbReference type="NCBI Taxonomy" id="2719797"/>
    <lineage>
        <taxon>Bacteria</taxon>
        <taxon>Pseudomonadati</taxon>
        <taxon>Pseudomonadota</taxon>
        <taxon>Alphaproteobacteria</taxon>
        <taxon>Hyphomicrobiales</taxon>
        <taxon>Methylobacteriaceae</taxon>
        <taxon>Microvirga</taxon>
    </lineage>
</organism>
<comment type="similarity">
    <text evidence="11">Belongs to the glycosyltransferase 51 family.</text>
</comment>
<evidence type="ECO:0000256" key="2">
    <source>
        <dbReference type="ARBA" id="ARBA00022519"/>
    </source>
</evidence>
<comment type="pathway">
    <text evidence="11">Cell wall biogenesis; peptidoglycan biosynthesis.</text>
</comment>
<dbReference type="PANTHER" id="PTHR30400">
    <property type="entry name" value="MONOFUNCTIONAL BIOSYNTHETIC PEPTIDOGLYCAN TRANSGLYCOSYLASE"/>
    <property type="match status" value="1"/>
</dbReference>